<accession>A0ACB7I0A0</accession>
<keyword evidence="2" id="KW-1185">Reference proteome</keyword>
<protein>
    <submittedName>
        <fullName evidence="1">Uncharacterized protein</fullName>
    </submittedName>
</protein>
<dbReference type="Proteomes" id="UP000091857">
    <property type="component" value="Chromosome 3"/>
</dbReference>
<name>A0ACB7I0A0_MANES</name>
<sequence length="153" mass="18196">MLPHIERAYLAFIKGLALLFLVAMSSCEALSRRKLRRVNMTNVLGERLELTIHCKSKDDDLGIIKIPFNGYYSFRFHPNAFDTTLFFCNTAWRGQSHWFDIYMSERDRYKCPNQGWREEFPFGRAPLPLLRHHRLRHLHSLQTESRCFNNFVS</sequence>
<evidence type="ECO:0000313" key="2">
    <source>
        <dbReference type="Proteomes" id="UP000091857"/>
    </source>
</evidence>
<organism evidence="1 2">
    <name type="scientific">Manihot esculenta</name>
    <name type="common">Cassava</name>
    <name type="synonym">Jatropha manihot</name>
    <dbReference type="NCBI Taxonomy" id="3983"/>
    <lineage>
        <taxon>Eukaryota</taxon>
        <taxon>Viridiplantae</taxon>
        <taxon>Streptophyta</taxon>
        <taxon>Embryophyta</taxon>
        <taxon>Tracheophyta</taxon>
        <taxon>Spermatophyta</taxon>
        <taxon>Magnoliopsida</taxon>
        <taxon>eudicotyledons</taxon>
        <taxon>Gunneridae</taxon>
        <taxon>Pentapetalae</taxon>
        <taxon>rosids</taxon>
        <taxon>fabids</taxon>
        <taxon>Malpighiales</taxon>
        <taxon>Euphorbiaceae</taxon>
        <taxon>Crotonoideae</taxon>
        <taxon>Manihoteae</taxon>
        <taxon>Manihot</taxon>
    </lineage>
</organism>
<dbReference type="EMBL" id="CM004389">
    <property type="protein sequence ID" value="KAG8658487.1"/>
    <property type="molecule type" value="Genomic_DNA"/>
</dbReference>
<gene>
    <name evidence="1" type="ORF">MANES_03G154100v8</name>
</gene>
<reference evidence="2" key="1">
    <citation type="journal article" date="2016" name="Nat. Biotechnol.">
        <title>Sequencing wild and cultivated cassava and related species reveals extensive interspecific hybridization and genetic diversity.</title>
        <authorList>
            <person name="Bredeson J.V."/>
            <person name="Lyons J.B."/>
            <person name="Prochnik S.E."/>
            <person name="Wu G.A."/>
            <person name="Ha C.M."/>
            <person name="Edsinger-Gonzales E."/>
            <person name="Grimwood J."/>
            <person name="Schmutz J."/>
            <person name="Rabbi I.Y."/>
            <person name="Egesi C."/>
            <person name="Nauluvula P."/>
            <person name="Lebot V."/>
            <person name="Ndunguru J."/>
            <person name="Mkamilo G."/>
            <person name="Bart R.S."/>
            <person name="Setter T.L."/>
            <person name="Gleadow R.M."/>
            <person name="Kulakow P."/>
            <person name="Ferguson M.E."/>
            <person name="Rounsley S."/>
            <person name="Rokhsar D.S."/>
        </authorList>
    </citation>
    <scope>NUCLEOTIDE SEQUENCE [LARGE SCALE GENOMIC DNA]</scope>
    <source>
        <strain evidence="2">cv. AM560-2</strain>
    </source>
</reference>
<comment type="caution">
    <text evidence="1">The sequence shown here is derived from an EMBL/GenBank/DDBJ whole genome shotgun (WGS) entry which is preliminary data.</text>
</comment>
<proteinExistence type="predicted"/>
<evidence type="ECO:0000313" key="1">
    <source>
        <dbReference type="EMBL" id="KAG8658487.1"/>
    </source>
</evidence>